<dbReference type="PATRIC" id="fig|1423718.3.peg.22"/>
<gene>
    <name evidence="1" type="ORF">FC14_GL000022</name>
</gene>
<evidence type="ECO:0000313" key="1">
    <source>
        <dbReference type="EMBL" id="KRM64177.1"/>
    </source>
</evidence>
<dbReference type="OrthoDB" id="2303885at2"/>
<protein>
    <submittedName>
        <fullName evidence="1">Uncharacterized protein</fullName>
    </submittedName>
</protein>
<organism evidence="1 2">
    <name type="scientific">Ligilactobacillus agilis DSM 20509</name>
    <dbReference type="NCBI Taxonomy" id="1423718"/>
    <lineage>
        <taxon>Bacteria</taxon>
        <taxon>Bacillati</taxon>
        <taxon>Bacillota</taxon>
        <taxon>Bacilli</taxon>
        <taxon>Lactobacillales</taxon>
        <taxon>Lactobacillaceae</taxon>
        <taxon>Ligilactobacillus</taxon>
    </lineage>
</organism>
<sequence length="68" mass="8026">MTKISNSSSLTLPQDSTCKVIEKKFSHQTHKPTNIFETKEWQEYDYYMDLVEDEELAEIKPVGKEWLS</sequence>
<reference evidence="1 2" key="1">
    <citation type="journal article" date="2015" name="Genome Announc.">
        <title>Expanding the biotechnology potential of lactobacilli through comparative genomics of 213 strains and associated genera.</title>
        <authorList>
            <person name="Sun Z."/>
            <person name="Harris H.M."/>
            <person name="McCann A."/>
            <person name="Guo C."/>
            <person name="Argimon S."/>
            <person name="Zhang W."/>
            <person name="Yang X."/>
            <person name="Jeffery I.B."/>
            <person name="Cooney J.C."/>
            <person name="Kagawa T.F."/>
            <person name="Liu W."/>
            <person name="Song Y."/>
            <person name="Salvetti E."/>
            <person name="Wrobel A."/>
            <person name="Rasinkangas P."/>
            <person name="Parkhill J."/>
            <person name="Rea M.C."/>
            <person name="O'Sullivan O."/>
            <person name="Ritari J."/>
            <person name="Douillard F.P."/>
            <person name="Paul Ross R."/>
            <person name="Yang R."/>
            <person name="Briner A.E."/>
            <person name="Felis G.E."/>
            <person name="de Vos W.M."/>
            <person name="Barrangou R."/>
            <person name="Klaenhammer T.R."/>
            <person name="Caufield P.W."/>
            <person name="Cui Y."/>
            <person name="Zhang H."/>
            <person name="O'Toole P.W."/>
        </authorList>
    </citation>
    <scope>NUCLEOTIDE SEQUENCE [LARGE SCALE GENOMIC DNA]</scope>
    <source>
        <strain evidence="1 2">DSM 20509</strain>
    </source>
</reference>
<dbReference type="AlphaFoldDB" id="A0A0R2A9S5"/>
<name>A0A0R2A9S5_9LACO</name>
<dbReference type="RefSeq" id="WP_056976792.1">
    <property type="nucleotide sequence ID" value="NZ_AYYP01000040.1"/>
</dbReference>
<dbReference type="Proteomes" id="UP000051008">
    <property type="component" value="Unassembled WGS sequence"/>
</dbReference>
<keyword evidence="2" id="KW-1185">Reference proteome</keyword>
<proteinExistence type="predicted"/>
<dbReference type="EMBL" id="AYYP01000040">
    <property type="protein sequence ID" value="KRM64177.1"/>
    <property type="molecule type" value="Genomic_DNA"/>
</dbReference>
<comment type="caution">
    <text evidence="1">The sequence shown here is derived from an EMBL/GenBank/DDBJ whole genome shotgun (WGS) entry which is preliminary data.</text>
</comment>
<accession>A0A0R2A9S5</accession>
<evidence type="ECO:0000313" key="2">
    <source>
        <dbReference type="Proteomes" id="UP000051008"/>
    </source>
</evidence>